<evidence type="ECO:0000256" key="4">
    <source>
        <dbReference type="ARBA" id="ARBA00022643"/>
    </source>
</evidence>
<comment type="similarity">
    <text evidence="2">Belongs to the nitroreductase family.</text>
</comment>
<evidence type="ECO:0000256" key="3">
    <source>
        <dbReference type="ARBA" id="ARBA00022630"/>
    </source>
</evidence>
<reference evidence="10" key="1">
    <citation type="submission" date="2016-08" db="EMBL/GenBank/DDBJ databases">
        <authorList>
            <person name="Seilhamer J.J."/>
        </authorList>
    </citation>
    <scope>NUCLEOTIDE SEQUENCE</scope>
    <source>
        <strain evidence="10">86-1</strain>
    </source>
</reference>
<keyword evidence="3" id="KW-0285">Flavoprotein</keyword>
<dbReference type="AlphaFoldDB" id="A0A212LBS2"/>
<dbReference type="EMBL" id="FMJC01000002">
    <property type="protein sequence ID" value="SCM75002.1"/>
    <property type="molecule type" value="Genomic_DNA"/>
</dbReference>
<protein>
    <recommendedName>
        <fullName evidence="9">4Fe-4S ferredoxin-type domain-containing protein</fullName>
    </recommendedName>
</protein>
<evidence type="ECO:0000256" key="5">
    <source>
        <dbReference type="ARBA" id="ARBA00022723"/>
    </source>
</evidence>
<dbReference type="SUPFAM" id="SSF55469">
    <property type="entry name" value="FMN-dependent nitroreductase-like"/>
    <property type="match status" value="1"/>
</dbReference>
<dbReference type="Pfam" id="PF12838">
    <property type="entry name" value="Fer4_7"/>
    <property type="match status" value="1"/>
</dbReference>
<keyword evidence="6" id="KW-0560">Oxidoreductase</keyword>
<dbReference type="PANTHER" id="PTHR43673">
    <property type="entry name" value="NAD(P)H NITROREDUCTASE YDGI-RELATED"/>
    <property type="match status" value="1"/>
</dbReference>
<gene>
    <name evidence="10" type="ORF">KL86DES1_22286</name>
</gene>
<proteinExistence type="inferred from homology"/>
<evidence type="ECO:0000256" key="7">
    <source>
        <dbReference type="ARBA" id="ARBA00023004"/>
    </source>
</evidence>
<dbReference type="Gene3D" id="3.40.109.10">
    <property type="entry name" value="NADH Oxidase"/>
    <property type="match status" value="1"/>
</dbReference>
<dbReference type="PANTHER" id="PTHR43673:SF2">
    <property type="entry name" value="NITROREDUCTASE"/>
    <property type="match status" value="1"/>
</dbReference>
<evidence type="ECO:0000256" key="6">
    <source>
        <dbReference type="ARBA" id="ARBA00023002"/>
    </source>
</evidence>
<dbReference type="InterPro" id="IPR017896">
    <property type="entry name" value="4Fe4S_Fe-S-bd"/>
</dbReference>
<organism evidence="10">
    <name type="scientific">uncultured Desulfovibrio sp</name>
    <dbReference type="NCBI Taxonomy" id="167968"/>
    <lineage>
        <taxon>Bacteria</taxon>
        <taxon>Pseudomonadati</taxon>
        <taxon>Thermodesulfobacteriota</taxon>
        <taxon>Desulfovibrionia</taxon>
        <taxon>Desulfovibrionales</taxon>
        <taxon>Desulfovibrionaceae</taxon>
        <taxon>Desulfovibrio</taxon>
        <taxon>environmental samples</taxon>
    </lineage>
</organism>
<keyword evidence="4" id="KW-0288">FMN</keyword>
<evidence type="ECO:0000256" key="2">
    <source>
        <dbReference type="ARBA" id="ARBA00007118"/>
    </source>
</evidence>
<dbReference type="Gene3D" id="3.30.70.20">
    <property type="match status" value="1"/>
</dbReference>
<dbReference type="GO" id="GO:0046872">
    <property type="term" value="F:metal ion binding"/>
    <property type="evidence" value="ECO:0007669"/>
    <property type="project" value="UniProtKB-KW"/>
</dbReference>
<keyword evidence="7" id="KW-0408">Iron</keyword>
<evidence type="ECO:0000259" key="9">
    <source>
        <dbReference type="PROSITE" id="PS51379"/>
    </source>
</evidence>
<sequence>MPAFLVDTHHCKKDGICVSVCPVAALRLNDDNFPENTPEGAAQCISCGQCIAFCPHGACSLEGVAVADTPTPNFAKKPPEEQLTAFLLSRRSIRQYRKEPVPQSTVDAIMEGVRYAPSAANTQPLRWILINSRENLKKVGDLVAQGMETLAPDDAHLRSTVTAWRSGTDVYFRGAPQMMIAVAPKDWSWGREDGAVALTYFELHALAHGVGCCWAGYFTAIGAKYTPLQKFLGVEEHEVIVGGQFFGISKLRPHALPPRKEINLTIR</sequence>
<comment type="cofactor">
    <cofactor evidence="1">
        <name>FMN</name>
        <dbReference type="ChEBI" id="CHEBI:58210"/>
    </cofactor>
</comment>
<dbReference type="InterPro" id="IPR017900">
    <property type="entry name" value="4Fe4S_Fe_S_CS"/>
</dbReference>
<evidence type="ECO:0000256" key="8">
    <source>
        <dbReference type="ARBA" id="ARBA00023014"/>
    </source>
</evidence>
<dbReference type="GO" id="GO:0051536">
    <property type="term" value="F:iron-sulfur cluster binding"/>
    <property type="evidence" value="ECO:0007669"/>
    <property type="project" value="UniProtKB-KW"/>
</dbReference>
<keyword evidence="5" id="KW-0479">Metal-binding</keyword>
<evidence type="ECO:0000313" key="10">
    <source>
        <dbReference type="EMBL" id="SCM75002.1"/>
    </source>
</evidence>
<dbReference type="PROSITE" id="PS00198">
    <property type="entry name" value="4FE4S_FER_1"/>
    <property type="match status" value="1"/>
</dbReference>
<dbReference type="SUPFAM" id="SSF54862">
    <property type="entry name" value="4Fe-4S ferredoxins"/>
    <property type="match status" value="1"/>
</dbReference>
<feature type="domain" description="4Fe-4S ferredoxin-type" evidence="9">
    <location>
        <begin position="2"/>
        <end position="31"/>
    </location>
</feature>
<dbReference type="InterPro" id="IPR029479">
    <property type="entry name" value="Nitroreductase"/>
</dbReference>
<dbReference type="PROSITE" id="PS51379">
    <property type="entry name" value="4FE4S_FER_2"/>
    <property type="match status" value="2"/>
</dbReference>
<accession>A0A212LBS2</accession>
<keyword evidence="8" id="KW-0411">Iron-sulfur</keyword>
<dbReference type="InterPro" id="IPR000415">
    <property type="entry name" value="Nitroreductase-like"/>
</dbReference>
<name>A0A212LBS2_9BACT</name>
<dbReference type="Pfam" id="PF00881">
    <property type="entry name" value="Nitroreductase"/>
    <property type="match status" value="1"/>
</dbReference>
<feature type="domain" description="4Fe-4S ferredoxin-type" evidence="9">
    <location>
        <begin position="32"/>
        <end position="64"/>
    </location>
</feature>
<dbReference type="CDD" id="cd02143">
    <property type="entry name" value="nitroreductase_FeS-like"/>
    <property type="match status" value="1"/>
</dbReference>
<evidence type="ECO:0000256" key="1">
    <source>
        <dbReference type="ARBA" id="ARBA00001917"/>
    </source>
</evidence>
<dbReference type="GO" id="GO:0016491">
    <property type="term" value="F:oxidoreductase activity"/>
    <property type="evidence" value="ECO:0007669"/>
    <property type="project" value="UniProtKB-KW"/>
</dbReference>